<keyword evidence="3" id="KW-1185">Reference proteome</keyword>
<keyword evidence="1" id="KW-0812">Transmembrane</keyword>
<dbReference type="EMBL" id="MT497017">
    <property type="protein sequence ID" value="QLF85244.1"/>
    <property type="molecule type" value="Genomic_DNA"/>
</dbReference>
<protein>
    <submittedName>
        <fullName evidence="2">Uncharacterized protein</fullName>
    </submittedName>
</protein>
<keyword evidence="1" id="KW-0472">Membrane</keyword>
<gene>
    <name evidence="2" type="ORF">elemo79Aphanotate_50</name>
</gene>
<sequence>MTTPYFIVFYDFRHIISLWSQLIYFEVVCLYLTLQIYNKLFNIQKL</sequence>
<proteinExistence type="predicted"/>
<evidence type="ECO:0000313" key="3">
    <source>
        <dbReference type="Proteomes" id="UP000510645"/>
    </source>
</evidence>
<organism evidence="2 3">
    <name type="scientific">Flavobacterium phage vB_FspP_elemoA_7-9A</name>
    <dbReference type="NCBI Taxonomy" id="2743781"/>
    <lineage>
        <taxon>Viruses</taxon>
        <taxon>Duplodnaviria</taxon>
        <taxon>Heunggongvirae</taxon>
        <taxon>Uroviricota</taxon>
        <taxon>Caudoviricetes</taxon>
        <taxon>Elemovirus</taxon>
        <taxon>Elemovirus elemoA</taxon>
    </lineage>
</organism>
<evidence type="ECO:0000313" key="2">
    <source>
        <dbReference type="EMBL" id="QLF85244.1"/>
    </source>
</evidence>
<dbReference type="Proteomes" id="UP000510645">
    <property type="component" value="Segment"/>
</dbReference>
<keyword evidence="1" id="KW-1133">Transmembrane helix</keyword>
<reference evidence="2 3" key="1">
    <citation type="submission" date="2020-05" db="EMBL/GenBank/DDBJ databases">
        <title>Genomics and ecology of novel Flavobacterium phages from the Baltic Sea.</title>
        <authorList>
            <person name="Hoetzinger M."/>
            <person name="Nilsson E."/>
            <person name="Holmfeldt K."/>
        </authorList>
    </citation>
    <scope>NUCLEOTIDE SEQUENCE [LARGE SCALE GENOMIC DNA]</scope>
</reference>
<name>A0A7D5KUA3_9CAUD</name>
<accession>A0A7D5KUA3</accession>
<feature type="transmembrane region" description="Helical" evidence="1">
    <location>
        <begin position="12"/>
        <end position="34"/>
    </location>
</feature>
<evidence type="ECO:0000256" key="1">
    <source>
        <dbReference type="SAM" id="Phobius"/>
    </source>
</evidence>